<dbReference type="GO" id="GO:0022857">
    <property type="term" value="F:transmembrane transporter activity"/>
    <property type="evidence" value="ECO:0007669"/>
    <property type="project" value="InterPro"/>
</dbReference>
<dbReference type="Pfam" id="PF07690">
    <property type="entry name" value="MFS_1"/>
    <property type="match status" value="1"/>
</dbReference>
<dbReference type="AlphaFoldDB" id="A0A6P1LH37"/>
<comment type="subcellular location">
    <subcellularLocation>
        <location evidence="1">Cell membrane</location>
        <topology evidence="1">Multi-pass membrane protein</topology>
    </subcellularLocation>
</comment>
<keyword evidence="4 5" id="KW-0472">Membrane</keyword>
<dbReference type="Proteomes" id="UP000464283">
    <property type="component" value="Chromosome"/>
</dbReference>
<feature type="transmembrane region" description="Helical" evidence="5">
    <location>
        <begin position="101"/>
        <end position="121"/>
    </location>
</feature>
<dbReference type="PROSITE" id="PS50850">
    <property type="entry name" value="MFS"/>
    <property type="match status" value="1"/>
</dbReference>
<sequence length="453" mass="51202">MIMQNNLLEITINSIIFVIVFSCSLLFVFKLKNVTKGYKIFFISYVVFWIPLKLLRDYTSIIQNEINPHIVWLPLVMYGLVGIFIRPIADWLSLYIKNRKIILYMAVSIGIITFIPIIIYPSTETNIVQSVGVGIGASMIGTYELMFKEQYTKSKSFLTVSIMAFPPLIADFISAPIQSTIKIISSNTNQTLNLNIFIYLWVVGIVFYVITFIILFFVKEDRSKIGTTLNNIQLSGDKNKSSIKSIFLFVLVCLTGFFISFIKFSNSGSIATLTIQNLAQNMGIKDKIASIQAYLSTIFSLAQLLGTVFVANFLVKKTNKLISFSVGISLWILFQLIVIFNQNPYVYFGVSFFNGFAYGILYNLVLAYVLSMSFKTNKITPMGIYQSILSIGIASSSFLIPFLKDVLKNNQGYLIVNYSLLGSIVLLELIFATAYIFDIQIFKNKMIIKKEAL</sequence>
<evidence type="ECO:0000313" key="7">
    <source>
        <dbReference type="EMBL" id="QHG89711.1"/>
    </source>
</evidence>
<keyword evidence="2 5" id="KW-0812">Transmembrane</keyword>
<evidence type="ECO:0000256" key="4">
    <source>
        <dbReference type="ARBA" id="ARBA00023136"/>
    </source>
</evidence>
<dbReference type="RefSeq" id="WP_129692672.1">
    <property type="nucleotide sequence ID" value="NZ_CP033512.2"/>
</dbReference>
<feature type="transmembrane region" description="Helical" evidence="5">
    <location>
        <begin position="346"/>
        <end position="370"/>
    </location>
</feature>
<evidence type="ECO:0000256" key="3">
    <source>
        <dbReference type="ARBA" id="ARBA00022989"/>
    </source>
</evidence>
<proteinExistence type="predicted"/>
<feature type="transmembrane region" description="Helical" evidence="5">
    <location>
        <begin position="382"/>
        <end position="403"/>
    </location>
</feature>
<keyword evidence="3 5" id="KW-1133">Transmembrane helix</keyword>
<feature type="transmembrane region" description="Helical" evidence="5">
    <location>
        <begin position="70"/>
        <end position="89"/>
    </location>
</feature>
<feature type="transmembrane region" description="Helical" evidence="5">
    <location>
        <begin position="415"/>
        <end position="437"/>
    </location>
</feature>
<feature type="transmembrane region" description="Helical" evidence="5">
    <location>
        <begin position="321"/>
        <end position="340"/>
    </location>
</feature>
<dbReference type="Gene3D" id="1.20.1250.20">
    <property type="entry name" value="MFS general substrate transporter like domains"/>
    <property type="match status" value="2"/>
</dbReference>
<evidence type="ECO:0000313" key="8">
    <source>
        <dbReference type="Proteomes" id="UP000464283"/>
    </source>
</evidence>
<evidence type="ECO:0000256" key="1">
    <source>
        <dbReference type="ARBA" id="ARBA00004651"/>
    </source>
</evidence>
<reference evidence="8" key="1">
    <citation type="submission" date="2018-11" db="EMBL/GenBank/DDBJ databases">
        <title>The first complete genome sequence of Mycoplasma iowae strain 695.</title>
        <authorList>
            <person name="Ghanem M."/>
            <person name="El-Gazzar M."/>
        </authorList>
    </citation>
    <scope>NUCLEOTIDE SEQUENCE [LARGE SCALE GENOMIC DNA]</scope>
    <source>
        <strain evidence="8">695</strain>
    </source>
</reference>
<feature type="transmembrane region" description="Helical" evidence="5">
    <location>
        <begin position="246"/>
        <end position="264"/>
    </location>
</feature>
<evidence type="ECO:0000256" key="5">
    <source>
        <dbReference type="SAM" id="Phobius"/>
    </source>
</evidence>
<accession>A0A6P1LH37</accession>
<dbReference type="SUPFAM" id="SSF103473">
    <property type="entry name" value="MFS general substrate transporter"/>
    <property type="match status" value="1"/>
</dbReference>
<feature type="transmembrane region" description="Helical" evidence="5">
    <location>
        <begin position="291"/>
        <end position="314"/>
    </location>
</feature>
<dbReference type="InterPro" id="IPR036259">
    <property type="entry name" value="MFS_trans_sf"/>
</dbReference>
<dbReference type="EMBL" id="CP033512">
    <property type="protein sequence ID" value="QHG89711.1"/>
    <property type="molecule type" value="Genomic_DNA"/>
</dbReference>
<evidence type="ECO:0000259" key="6">
    <source>
        <dbReference type="PROSITE" id="PS50850"/>
    </source>
</evidence>
<evidence type="ECO:0000256" key="2">
    <source>
        <dbReference type="ARBA" id="ARBA00022692"/>
    </source>
</evidence>
<organism evidence="7 8">
    <name type="scientific">Malacoplasma iowae 695</name>
    <dbReference type="NCBI Taxonomy" id="1048830"/>
    <lineage>
        <taxon>Bacteria</taxon>
        <taxon>Bacillati</taxon>
        <taxon>Mycoplasmatota</taxon>
        <taxon>Mycoplasmoidales</taxon>
        <taxon>Mycoplasmoidaceae</taxon>
        <taxon>Malacoplasma</taxon>
    </lineage>
</organism>
<feature type="domain" description="Major facilitator superfamily (MFS) profile" evidence="6">
    <location>
        <begin position="249"/>
        <end position="453"/>
    </location>
</feature>
<feature type="transmembrane region" description="Helical" evidence="5">
    <location>
        <begin position="157"/>
        <end position="177"/>
    </location>
</feature>
<dbReference type="KEGG" id="miw:EER00_02275"/>
<protein>
    <submittedName>
        <fullName evidence="7">MFS transporter</fullName>
    </submittedName>
</protein>
<name>A0A6P1LH37_MALIO</name>
<dbReference type="GO" id="GO:0005886">
    <property type="term" value="C:plasma membrane"/>
    <property type="evidence" value="ECO:0007669"/>
    <property type="project" value="UniProtKB-SubCell"/>
</dbReference>
<feature type="transmembrane region" description="Helical" evidence="5">
    <location>
        <begin position="38"/>
        <end position="55"/>
    </location>
</feature>
<dbReference type="InterPro" id="IPR011701">
    <property type="entry name" value="MFS"/>
</dbReference>
<feature type="transmembrane region" description="Helical" evidence="5">
    <location>
        <begin position="197"/>
        <end position="218"/>
    </location>
</feature>
<dbReference type="InterPro" id="IPR020846">
    <property type="entry name" value="MFS_dom"/>
</dbReference>
<gene>
    <name evidence="7" type="ORF">EER00_02275</name>
</gene>
<dbReference type="OrthoDB" id="395786at2"/>
<feature type="transmembrane region" description="Helical" evidence="5">
    <location>
        <begin position="12"/>
        <end position="31"/>
    </location>
</feature>
<feature type="transmembrane region" description="Helical" evidence="5">
    <location>
        <begin position="127"/>
        <end position="145"/>
    </location>
</feature>